<dbReference type="Gene3D" id="4.10.830.40">
    <property type="match status" value="1"/>
</dbReference>
<dbReference type="InterPro" id="IPR058030">
    <property type="entry name" value="TRIM8/14/16/25/29/45/65_CC"/>
</dbReference>
<evidence type="ECO:0000256" key="6">
    <source>
        <dbReference type="PROSITE-ProRule" id="PRU00024"/>
    </source>
</evidence>
<feature type="coiled-coil region" evidence="7">
    <location>
        <begin position="212"/>
        <end position="239"/>
    </location>
</feature>
<feature type="signal peptide" evidence="8">
    <location>
        <begin position="1"/>
        <end position="17"/>
    </location>
</feature>
<dbReference type="Gene3D" id="3.30.40.10">
    <property type="entry name" value="Zinc/RING finger domain, C3HC4 (zinc finger)"/>
    <property type="match status" value="1"/>
</dbReference>
<feature type="chain" id="PRO_5039934046" evidence="8">
    <location>
        <begin position="18"/>
        <end position="564"/>
    </location>
</feature>
<keyword evidence="4" id="KW-0862">Zinc</keyword>
<dbReference type="InterPro" id="IPR043136">
    <property type="entry name" value="B30.2/SPRY_sf"/>
</dbReference>
<dbReference type="PROSITE" id="PS50188">
    <property type="entry name" value="B302_SPRY"/>
    <property type="match status" value="1"/>
</dbReference>
<dbReference type="GeneTree" id="ENSGT01150000286899"/>
<dbReference type="PROSITE" id="PS50089">
    <property type="entry name" value="ZF_RING_2"/>
    <property type="match status" value="1"/>
</dbReference>
<sequence length="564" mass="65057">MCLCVLAVMAESSILWAQDQFSCPICLDLLKDPVTIPCGHSYCMNCITDCWNQDDQKRVYSCPQCRQTFTPRPALNKNVVFAEMVEKLKKIEVQTARPAPSYAGPGDVECDVCTGRKYKAVKSCLLCLNSYCQCHLEQHDSFFKDKRHNLINATGRLKEMICSQHDRLLEVYCRTDQQCICLLCTMNEHKNHHTISTKAERTKKQKQLWFIERKFRKRIQEREKEIQELKDAVKTHKHSAQAAVKDSERIFTELIRSIERRRSEVIQMIRDREKAELRRAEGLLKQLQQEIDDLRRRDAELQQLLHTENHIHFIQSFQSFAVPPASKDNISITSLLSYDDVDESVSMLREKLEDLCKKATENIYVIPHMENVTASELRTRDEFLQYSHELTLDPNTAHKYLRLSEGNRVAKFIGADQQYPVHPDRFHGFSQVLCRESVCGRCYWEVEWSGVAGVGISVSYKSISRKGGGFECVFGFNNQSWRLSCSDTRCAFRHNQKTIKLPVFYSSSRIGVYVDHGAGILSFYSVSDTMTLIYRIQTTFTQPLYPGFGINFGSTLKLSSAEIL</sequence>
<dbReference type="SMART" id="SM00184">
    <property type="entry name" value="RING"/>
    <property type="match status" value="1"/>
</dbReference>
<dbReference type="Pfam" id="PF15227">
    <property type="entry name" value="zf-C3HC4_4"/>
    <property type="match status" value="1"/>
</dbReference>
<dbReference type="InterPro" id="IPR051051">
    <property type="entry name" value="E3_ubiq-ligase_TRIM/RNF"/>
</dbReference>
<dbReference type="Gene3D" id="3.30.160.60">
    <property type="entry name" value="Classic Zinc Finger"/>
    <property type="match status" value="1"/>
</dbReference>
<evidence type="ECO:0000256" key="2">
    <source>
        <dbReference type="ARBA" id="ARBA00022723"/>
    </source>
</evidence>
<feature type="domain" description="RING-type" evidence="9">
    <location>
        <begin position="23"/>
        <end position="66"/>
    </location>
</feature>
<dbReference type="InterPro" id="IPR001841">
    <property type="entry name" value="Znf_RING"/>
</dbReference>
<dbReference type="CDD" id="cd16040">
    <property type="entry name" value="SPRY_PRY_SNTX"/>
    <property type="match status" value="1"/>
</dbReference>
<dbReference type="Pfam" id="PF00622">
    <property type="entry name" value="SPRY"/>
    <property type="match status" value="1"/>
</dbReference>
<dbReference type="InterPro" id="IPR013083">
    <property type="entry name" value="Znf_RING/FYVE/PHD"/>
</dbReference>
<dbReference type="GO" id="GO:0008270">
    <property type="term" value="F:zinc ion binding"/>
    <property type="evidence" value="ECO:0007669"/>
    <property type="project" value="UniProtKB-KW"/>
</dbReference>
<dbReference type="InterPro" id="IPR006574">
    <property type="entry name" value="PRY"/>
</dbReference>
<evidence type="ECO:0000256" key="8">
    <source>
        <dbReference type="SAM" id="SignalP"/>
    </source>
</evidence>
<evidence type="ECO:0000313" key="13">
    <source>
        <dbReference type="Proteomes" id="UP001108240"/>
    </source>
</evidence>
<keyword evidence="1" id="KW-0399">Innate immunity</keyword>
<dbReference type="InterPro" id="IPR000315">
    <property type="entry name" value="Znf_B-box"/>
</dbReference>
<dbReference type="CDD" id="cd16543">
    <property type="entry name" value="RING-HC_TRIM77_C-IV"/>
    <property type="match status" value="1"/>
</dbReference>
<keyword evidence="3 6" id="KW-0863">Zinc-finger</keyword>
<dbReference type="SUPFAM" id="SSF57850">
    <property type="entry name" value="RING/U-box"/>
    <property type="match status" value="1"/>
</dbReference>
<evidence type="ECO:0000256" key="7">
    <source>
        <dbReference type="SAM" id="Coils"/>
    </source>
</evidence>
<dbReference type="CDD" id="cd19769">
    <property type="entry name" value="Bbox2_TRIM16-like"/>
    <property type="match status" value="1"/>
</dbReference>
<evidence type="ECO:0000259" key="10">
    <source>
        <dbReference type="PROSITE" id="PS50119"/>
    </source>
</evidence>
<dbReference type="GO" id="GO:0005737">
    <property type="term" value="C:cytoplasm"/>
    <property type="evidence" value="ECO:0007669"/>
    <property type="project" value="UniProtKB-ARBA"/>
</dbReference>
<keyword evidence="2" id="KW-0479">Metal-binding</keyword>
<dbReference type="SUPFAM" id="SSF57845">
    <property type="entry name" value="B-box zinc-binding domain"/>
    <property type="match status" value="1"/>
</dbReference>
<dbReference type="SMART" id="SM00589">
    <property type="entry name" value="PRY"/>
    <property type="match status" value="1"/>
</dbReference>
<dbReference type="InterPro" id="IPR013320">
    <property type="entry name" value="ConA-like_dom_sf"/>
</dbReference>
<dbReference type="Proteomes" id="UP001108240">
    <property type="component" value="Unplaced"/>
</dbReference>
<keyword evidence="7" id="KW-0175">Coiled coil</keyword>
<evidence type="ECO:0000256" key="4">
    <source>
        <dbReference type="ARBA" id="ARBA00022833"/>
    </source>
</evidence>
<dbReference type="PROSITE" id="PS50119">
    <property type="entry name" value="ZF_BBOX"/>
    <property type="match status" value="1"/>
</dbReference>
<dbReference type="AlphaFoldDB" id="A0A8C1CMD6"/>
<dbReference type="Pfam" id="PF00643">
    <property type="entry name" value="zf-B_box"/>
    <property type="match status" value="1"/>
</dbReference>
<feature type="domain" description="B box-type" evidence="10">
    <location>
        <begin position="157"/>
        <end position="197"/>
    </location>
</feature>
<evidence type="ECO:0000259" key="11">
    <source>
        <dbReference type="PROSITE" id="PS50188"/>
    </source>
</evidence>
<feature type="domain" description="B30.2/SPRY" evidence="11">
    <location>
        <begin position="370"/>
        <end position="564"/>
    </location>
</feature>
<dbReference type="PANTHER" id="PTHR25465:SF5">
    <property type="entry name" value="E3 UBIQUITIN_ISG15 LIGASE TRIM25-RELATED"/>
    <property type="match status" value="1"/>
</dbReference>
<proteinExistence type="predicted"/>
<keyword evidence="5" id="KW-0391">Immunity</keyword>
<evidence type="ECO:0000259" key="9">
    <source>
        <dbReference type="PROSITE" id="PS50089"/>
    </source>
</evidence>
<evidence type="ECO:0000256" key="1">
    <source>
        <dbReference type="ARBA" id="ARBA00022588"/>
    </source>
</evidence>
<keyword evidence="13" id="KW-1185">Reference proteome</keyword>
<evidence type="ECO:0000256" key="5">
    <source>
        <dbReference type="ARBA" id="ARBA00022859"/>
    </source>
</evidence>
<dbReference type="InterPro" id="IPR001870">
    <property type="entry name" value="B30.2/SPRY"/>
</dbReference>
<dbReference type="PROSITE" id="PS00518">
    <property type="entry name" value="ZF_RING_1"/>
    <property type="match status" value="1"/>
</dbReference>
<name>A0A8C1CMD6_CYPCA</name>
<dbReference type="Pfam" id="PF13765">
    <property type="entry name" value="PRY"/>
    <property type="match status" value="1"/>
</dbReference>
<dbReference type="Gene3D" id="2.60.120.920">
    <property type="match status" value="1"/>
</dbReference>
<dbReference type="InterPro" id="IPR003877">
    <property type="entry name" value="SPRY_dom"/>
</dbReference>
<dbReference type="PANTHER" id="PTHR25465">
    <property type="entry name" value="B-BOX DOMAIN CONTAINING"/>
    <property type="match status" value="1"/>
</dbReference>
<reference evidence="12" key="2">
    <citation type="submission" date="2025-09" db="UniProtKB">
        <authorList>
            <consortium name="Ensembl"/>
        </authorList>
    </citation>
    <scope>IDENTIFICATION</scope>
</reference>
<protein>
    <submittedName>
        <fullName evidence="12">FinTRIM family, member 23</fullName>
    </submittedName>
</protein>
<evidence type="ECO:0000313" key="12">
    <source>
        <dbReference type="Ensembl" id="ENSCCRP00000047183.2"/>
    </source>
</evidence>
<organism evidence="12 13">
    <name type="scientific">Cyprinus carpio carpio</name>
    <dbReference type="NCBI Taxonomy" id="630221"/>
    <lineage>
        <taxon>Eukaryota</taxon>
        <taxon>Metazoa</taxon>
        <taxon>Chordata</taxon>
        <taxon>Craniata</taxon>
        <taxon>Vertebrata</taxon>
        <taxon>Euteleostomi</taxon>
        <taxon>Actinopterygii</taxon>
        <taxon>Neopterygii</taxon>
        <taxon>Teleostei</taxon>
        <taxon>Ostariophysi</taxon>
        <taxon>Cypriniformes</taxon>
        <taxon>Cyprinidae</taxon>
        <taxon>Cyprininae</taxon>
        <taxon>Cyprinus</taxon>
    </lineage>
</organism>
<dbReference type="Ensembl" id="ENSCCRT00000051121.2">
    <property type="protein sequence ID" value="ENSCCRP00000047183.2"/>
    <property type="gene ID" value="ENSCCRG00000025051.2"/>
</dbReference>
<dbReference type="GO" id="GO:0045087">
    <property type="term" value="P:innate immune response"/>
    <property type="evidence" value="ECO:0007669"/>
    <property type="project" value="UniProtKB-KW"/>
</dbReference>
<accession>A0A8C1CMD6</accession>
<feature type="coiled-coil region" evidence="7">
    <location>
        <begin position="270"/>
        <end position="304"/>
    </location>
</feature>
<dbReference type="InterPro" id="IPR003879">
    <property type="entry name" value="Butyrophylin_SPRY"/>
</dbReference>
<dbReference type="SUPFAM" id="SSF49899">
    <property type="entry name" value="Concanavalin A-like lectins/glucanases"/>
    <property type="match status" value="1"/>
</dbReference>
<reference evidence="12" key="1">
    <citation type="submission" date="2025-08" db="UniProtKB">
        <authorList>
            <consortium name="Ensembl"/>
        </authorList>
    </citation>
    <scope>IDENTIFICATION</scope>
</reference>
<dbReference type="PRINTS" id="PR01407">
    <property type="entry name" value="BUTYPHLNCDUF"/>
</dbReference>
<evidence type="ECO:0000256" key="3">
    <source>
        <dbReference type="ARBA" id="ARBA00022771"/>
    </source>
</evidence>
<dbReference type="Pfam" id="PF25600">
    <property type="entry name" value="TRIM_CC"/>
    <property type="match status" value="1"/>
</dbReference>
<dbReference type="SMART" id="SM00336">
    <property type="entry name" value="BBOX"/>
    <property type="match status" value="1"/>
</dbReference>
<dbReference type="InterPro" id="IPR017907">
    <property type="entry name" value="Znf_RING_CS"/>
</dbReference>
<dbReference type="SMART" id="SM00449">
    <property type="entry name" value="SPRY"/>
    <property type="match status" value="1"/>
</dbReference>
<keyword evidence="8" id="KW-0732">Signal</keyword>